<dbReference type="CDD" id="cd03789">
    <property type="entry name" value="GT9_LPS_heptosyltransferase"/>
    <property type="match status" value="1"/>
</dbReference>
<evidence type="ECO:0000256" key="1">
    <source>
        <dbReference type="ARBA" id="ARBA00022676"/>
    </source>
</evidence>
<evidence type="ECO:0000313" key="4">
    <source>
        <dbReference type="Proteomes" id="UP000249557"/>
    </source>
</evidence>
<dbReference type="PANTHER" id="PTHR30160">
    <property type="entry name" value="TETRAACYLDISACCHARIDE 4'-KINASE-RELATED"/>
    <property type="match status" value="1"/>
</dbReference>
<dbReference type="GO" id="GO:0008713">
    <property type="term" value="F:ADP-heptose-lipopolysaccharide heptosyltransferase activity"/>
    <property type="evidence" value="ECO:0007669"/>
    <property type="project" value="TreeGrafter"/>
</dbReference>
<accession>A0A2W4ZGA6</accession>
<dbReference type="Gene3D" id="3.40.50.2000">
    <property type="entry name" value="Glycogen Phosphorylase B"/>
    <property type="match status" value="2"/>
</dbReference>
<dbReference type="Proteomes" id="UP000249557">
    <property type="component" value="Unassembled WGS sequence"/>
</dbReference>
<organism evidence="3 4">
    <name type="scientific">Micavibrio aeruginosavorus</name>
    <dbReference type="NCBI Taxonomy" id="349221"/>
    <lineage>
        <taxon>Bacteria</taxon>
        <taxon>Pseudomonadati</taxon>
        <taxon>Bdellovibrionota</taxon>
        <taxon>Bdellovibrionia</taxon>
        <taxon>Bdellovibrionales</taxon>
        <taxon>Pseudobdellovibrionaceae</taxon>
        <taxon>Micavibrio</taxon>
    </lineage>
</organism>
<sequence length="307" mass="33136">MADQPRNILVIKLGALGDFIQAMGPMAAIRGKHAGDRITLMTTAPYEAMGRACGYFDDVILDKKPKWTDLKGWINLRRMLNAGNFSRVYDLQNNDRTSFYLRLFSPRPEWVGAAKGASHRNASPERSIGRAFDGHVMTLGLAGIDNVQVDPLSWMKAAALPEGLRAPYVLIVPGSAPSHPEKRWPAEYYAALCTKLLQGGYQPVLIGAKAEQAVLQEIENSADGVLNLCGQTALTDIPALALHAHAAIGNDTGPMHLIAPTGCKTIVLFSGKTNPKKHAPLGTNVSTLQVNDLADLSVDNVWDAFSA</sequence>
<dbReference type="GO" id="GO:0009244">
    <property type="term" value="P:lipopolysaccharide core region biosynthetic process"/>
    <property type="evidence" value="ECO:0007669"/>
    <property type="project" value="TreeGrafter"/>
</dbReference>
<dbReference type="GO" id="GO:0005829">
    <property type="term" value="C:cytosol"/>
    <property type="evidence" value="ECO:0007669"/>
    <property type="project" value="TreeGrafter"/>
</dbReference>
<protein>
    <recommendedName>
        <fullName evidence="5">ADP-heptose--LPS heptosyltransferase</fullName>
    </recommendedName>
</protein>
<evidence type="ECO:0008006" key="5">
    <source>
        <dbReference type="Google" id="ProtNLM"/>
    </source>
</evidence>
<dbReference type="InterPro" id="IPR002201">
    <property type="entry name" value="Glyco_trans_9"/>
</dbReference>
<keyword evidence="2" id="KW-0808">Transferase</keyword>
<gene>
    <name evidence="3" type="ORF">DI626_10835</name>
</gene>
<evidence type="ECO:0000313" key="3">
    <source>
        <dbReference type="EMBL" id="PZO81404.1"/>
    </source>
</evidence>
<dbReference type="SUPFAM" id="SSF53756">
    <property type="entry name" value="UDP-Glycosyltransferase/glycogen phosphorylase"/>
    <property type="match status" value="1"/>
</dbReference>
<proteinExistence type="predicted"/>
<evidence type="ECO:0000256" key="2">
    <source>
        <dbReference type="ARBA" id="ARBA00022679"/>
    </source>
</evidence>
<keyword evidence="1" id="KW-0328">Glycosyltransferase</keyword>
<name>A0A2W4ZGA6_9BACT</name>
<dbReference type="InterPro" id="IPR051199">
    <property type="entry name" value="LPS_LOS_Heptosyltrfase"/>
</dbReference>
<dbReference type="EMBL" id="QFNK01000303">
    <property type="protein sequence ID" value="PZO81404.1"/>
    <property type="molecule type" value="Genomic_DNA"/>
</dbReference>
<reference evidence="3 4" key="1">
    <citation type="submission" date="2017-08" db="EMBL/GenBank/DDBJ databases">
        <title>Infants hospitalized years apart are colonized by the same room-sourced microbial strains.</title>
        <authorList>
            <person name="Brooks B."/>
            <person name="Olm M.R."/>
            <person name="Firek B.A."/>
            <person name="Baker R."/>
            <person name="Thomas B.C."/>
            <person name="Morowitz M.J."/>
            <person name="Banfield J.F."/>
        </authorList>
    </citation>
    <scope>NUCLEOTIDE SEQUENCE [LARGE SCALE GENOMIC DNA]</scope>
    <source>
        <strain evidence="3">S2_018_000_R2_104</strain>
    </source>
</reference>
<comment type="caution">
    <text evidence="3">The sequence shown here is derived from an EMBL/GenBank/DDBJ whole genome shotgun (WGS) entry which is preliminary data.</text>
</comment>
<dbReference type="Pfam" id="PF01075">
    <property type="entry name" value="Glyco_transf_9"/>
    <property type="match status" value="1"/>
</dbReference>
<dbReference type="AlphaFoldDB" id="A0A2W4ZGA6"/>